<dbReference type="SUPFAM" id="SSF52172">
    <property type="entry name" value="CheY-like"/>
    <property type="match status" value="1"/>
</dbReference>
<dbReference type="GO" id="GO:0009736">
    <property type="term" value="P:cytokinin-activated signaling pathway"/>
    <property type="evidence" value="ECO:0007669"/>
    <property type="project" value="InterPro"/>
</dbReference>
<evidence type="ECO:0000313" key="6">
    <source>
        <dbReference type="Proteomes" id="UP000242715"/>
    </source>
</evidence>
<dbReference type="AlphaFoldDB" id="A0A2Z6MWK7"/>
<feature type="compositionally biased region" description="Basic and acidic residues" evidence="4">
    <location>
        <begin position="115"/>
        <end position="130"/>
    </location>
</feature>
<dbReference type="Proteomes" id="UP000242715">
    <property type="component" value="Unassembled WGS sequence"/>
</dbReference>
<keyword evidence="1" id="KW-0902">Two-component regulatory system</keyword>
<name>A0A2Z6MWK7_TRISU</name>
<keyword evidence="3" id="KW-0804">Transcription</keyword>
<dbReference type="PANTHER" id="PTHR43874:SF206">
    <property type="entry name" value="RESPONSE REGULATOR RECEIVER DOMAIN PROTEIN"/>
    <property type="match status" value="1"/>
</dbReference>
<accession>A0A2Z6MWK7</accession>
<dbReference type="InterPro" id="IPR011006">
    <property type="entry name" value="CheY-like_superfamily"/>
</dbReference>
<evidence type="ECO:0000313" key="5">
    <source>
        <dbReference type="EMBL" id="GAU35811.1"/>
    </source>
</evidence>
<organism evidence="5 6">
    <name type="scientific">Trifolium subterraneum</name>
    <name type="common">Subterranean clover</name>
    <dbReference type="NCBI Taxonomy" id="3900"/>
    <lineage>
        <taxon>Eukaryota</taxon>
        <taxon>Viridiplantae</taxon>
        <taxon>Streptophyta</taxon>
        <taxon>Embryophyta</taxon>
        <taxon>Tracheophyta</taxon>
        <taxon>Spermatophyta</taxon>
        <taxon>Magnoliopsida</taxon>
        <taxon>eudicotyledons</taxon>
        <taxon>Gunneridae</taxon>
        <taxon>Pentapetalae</taxon>
        <taxon>rosids</taxon>
        <taxon>fabids</taxon>
        <taxon>Fabales</taxon>
        <taxon>Fabaceae</taxon>
        <taxon>Papilionoideae</taxon>
        <taxon>50 kb inversion clade</taxon>
        <taxon>NPAAA clade</taxon>
        <taxon>Hologalegina</taxon>
        <taxon>IRL clade</taxon>
        <taxon>Trifolieae</taxon>
        <taxon>Trifolium</taxon>
    </lineage>
</organism>
<dbReference type="EMBL" id="DF973605">
    <property type="protein sequence ID" value="GAU35811.1"/>
    <property type="molecule type" value="Genomic_DNA"/>
</dbReference>
<evidence type="ECO:0000256" key="3">
    <source>
        <dbReference type="ARBA" id="ARBA00023163"/>
    </source>
</evidence>
<dbReference type="InterPro" id="IPR045279">
    <property type="entry name" value="ARR-like"/>
</dbReference>
<keyword evidence="6" id="KW-1185">Reference proteome</keyword>
<evidence type="ECO:0000256" key="1">
    <source>
        <dbReference type="ARBA" id="ARBA00023012"/>
    </source>
</evidence>
<feature type="region of interest" description="Disordered" evidence="4">
    <location>
        <begin position="105"/>
        <end position="130"/>
    </location>
</feature>
<dbReference type="Gene3D" id="3.40.50.2300">
    <property type="match status" value="1"/>
</dbReference>
<dbReference type="OrthoDB" id="1732913at2759"/>
<evidence type="ECO:0008006" key="7">
    <source>
        <dbReference type="Google" id="ProtNLM"/>
    </source>
</evidence>
<protein>
    <recommendedName>
        <fullName evidence="7">Response regulatory domain-containing protein</fullName>
    </recommendedName>
</protein>
<evidence type="ECO:0000256" key="2">
    <source>
        <dbReference type="ARBA" id="ARBA00023015"/>
    </source>
</evidence>
<dbReference type="GO" id="GO:0000160">
    <property type="term" value="P:phosphorelay signal transduction system"/>
    <property type="evidence" value="ECO:0007669"/>
    <property type="project" value="UniProtKB-KW"/>
</dbReference>
<gene>
    <name evidence="5" type="ORF">TSUD_155860</name>
</gene>
<sequence>MNLFTANISSSFPAGLRVLAVDHDTCVLYTIHHICNRLRYQDQDTYTFVQQMTSLLKIPVIMMSLDNQPRFVMNSISNEACSYWTKPLYANLFKNMWQNVVRKSFSQSDPDELEEAKGLKKRGRDDVDVV</sequence>
<reference evidence="6" key="1">
    <citation type="journal article" date="2017" name="Front. Plant Sci.">
        <title>Climate Clever Clovers: New Paradigm to Reduce the Environmental Footprint of Ruminants by Breeding Low Methanogenic Forages Utilizing Haplotype Variation.</title>
        <authorList>
            <person name="Kaur P."/>
            <person name="Appels R."/>
            <person name="Bayer P.E."/>
            <person name="Keeble-Gagnere G."/>
            <person name="Wang J."/>
            <person name="Hirakawa H."/>
            <person name="Shirasawa K."/>
            <person name="Vercoe P."/>
            <person name="Stefanova K."/>
            <person name="Durmic Z."/>
            <person name="Nichols P."/>
            <person name="Revell C."/>
            <person name="Isobe S.N."/>
            <person name="Edwards D."/>
            <person name="Erskine W."/>
        </authorList>
    </citation>
    <scope>NUCLEOTIDE SEQUENCE [LARGE SCALE GENOMIC DNA]</scope>
    <source>
        <strain evidence="6">cv. Daliak</strain>
    </source>
</reference>
<proteinExistence type="predicted"/>
<keyword evidence="2" id="KW-0805">Transcription regulation</keyword>
<evidence type="ECO:0000256" key="4">
    <source>
        <dbReference type="SAM" id="MobiDB-lite"/>
    </source>
</evidence>
<dbReference type="PANTHER" id="PTHR43874">
    <property type="entry name" value="TWO-COMPONENT RESPONSE REGULATOR"/>
    <property type="match status" value="1"/>
</dbReference>